<feature type="domain" description="Pre-mRNA-splicing factor SYF1 central HAT repeats" evidence="3">
    <location>
        <begin position="3"/>
        <end position="59"/>
    </location>
</feature>
<dbReference type="GO" id="GO:0000974">
    <property type="term" value="C:Prp19 complex"/>
    <property type="evidence" value="ECO:0007669"/>
    <property type="project" value="TreeGrafter"/>
</dbReference>
<dbReference type="Pfam" id="PF23220">
    <property type="entry name" value="HAT_Syf1_M"/>
    <property type="match status" value="1"/>
</dbReference>
<evidence type="ECO:0000256" key="2">
    <source>
        <dbReference type="ARBA" id="ARBA00022737"/>
    </source>
</evidence>
<name>A0A5N5HD71_9ROSA</name>
<feature type="domain" description="Pre-mRNA-splicing factor Syf1/CRNKL1-like C-terminal HAT-repeats" evidence="4">
    <location>
        <begin position="113"/>
        <end position="250"/>
    </location>
</feature>
<dbReference type="GO" id="GO:0000349">
    <property type="term" value="P:generation of catalytic spliceosome for first transesterification step"/>
    <property type="evidence" value="ECO:0007669"/>
    <property type="project" value="TreeGrafter"/>
</dbReference>
<dbReference type="Gene3D" id="1.25.40.10">
    <property type="entry name" value="Tetratricopeptide repeat domain"/>
    <property type="match status" value="1"/>
</dbReference>
<reference evidence="5 6" key="1">
    <citation type="submission" date="2019-09" db="EMBL/GenBank/DDBJ databases">
        <authorList>
            <person name="Ou C."/>
        </authorList>
    </citation>
    <scope>NUCLEOTIDE SEQUENCE [LARGE SCALE GENOMIC DNA]</scope>
    <source>
        <strain evidence="5">S2</strain>
        <tissue evidence="5">Leaf</tissue>
    </source>
</reference>
<keyword evidence="1" id="KW-0507">mRNA processing</keyword>
<dbReference type="SUPFAM" id="SSF48452">
    <property type="entry name" value="TPR-like"/>
    <property type="match status" value="1"/>
</dbReference>
<organism evidence="5 6">
    <name type="scientific">Pyrus ussuriensis x Pyrus communis</name>
    <dbReference type="NCBI Taxonomy" id="2448454"/>
    <lineage>
        <taxon>Eukaryota</taxon>
        <taxon>Viridiplantae</taxon>
        <taxon>Streptophyta</taxon>
        <taxon>Embryophyta</taxon>
        <taxon>Tracheophyta</taxon>
        <taxon>Spermatophyta</taxon>
        <taxon>Magnoliopsida</taxon>
        <taxon>eudicotyledons</taxon>
        <taxon>Gunneridae</taxon>
        <taxon>Pentapetalae</taxon>
        <taxon>rosids</taxon>
        <taxon>fabids</taxon>
        <taxon>Rosales</taxon>
        <taxon>Rosaceae</taxon>
        <taxon>Amygdaloideae</taxon>
        <taxon>Maleae</taxon>
        <taxon>Pyrus</taxon>
    </lineage>
</organism>
<evidence type="ECO:0000313" key="5">
    <source>
        <dbReference type="EMBL" id="KAB2625578.1"/>
    </source>
</evidence>
<evidence type="ECO:0000259" key="3">
    <source>
        <dbReference type="Pfam" id="PF23220"/>
    </source>
</evidence>
<evidence type="ECO:0000313" key="6">
    <source>
        <dbReference type="Proteomes" id="UP000327157"/>
    </source>
</evidence>
<reference evidence="5 6" key="3">
    <citation type="submission" date="2019-11" db="EMBL/GenBank/DDBJ databases">
        <title>A de novo genome assembly of a pear dwarfing rootstock.</title>
        <authorList>
            <person name="Wang F."/>
            <person name="Wang J."/>
            <person name="Li S."/>
            <person name="Zhang Y."/>
            <person name="Fang M."/>
            <person name="Ma L."/>
            <person name="Zhao Y."/>
            <person name="Jiang S."/>
        </authorList>
    </citation>
    <scope>NUCLEOTIDE SEQUENCE [LARGE SCALE GENOMIC DNA]</scope>
    <source>
        <strain evidence="5">S2</strain>
        <tissue evidence="5">Leaf</tissue>
    </source>
</reference>
<feature type="domain" description="Pre-mRNA-splicing factor Syf1/CRNKL1-like C-terminal HAT-repeats" evidence="4">
    <location>
        <begin position="67"/>
        <end position="111"/>
    </location>
</feature>
<dbReference type="InterPro" id="IPR055430">
    <property type="entry name" value="HAT_Syf1_CNRKL1_C"/>
</dbReference>
<dbReference type="PANTHER" id="PTHR11246">
    <property type="entry name" value="PRE-MRNA SPLICING FACTOR"/>
    <property type="match status" value="1"/>
</dbReference>
<gene>
    <name evidence="5" type="ORF">D8674_017238</name>
</gene>
<keyword evidence="1" id="KW-0747">Spliceosome</keyword>
<proteinExistence type="predicted"/>
<protein>
    <recommendedName>
        <fullName evidence="7">Pre-mRNA-splicing factor SYF1-like</fullName>
    </recommendedName>
</protein>
<dbReference type="InterPro" id="IPR045075">
    <property type="entry name" value="Syf1-like"/>
</dbReference>
<reference evidence="6" key="2">
    <citation type="submission" date="2019-10" db="EMBL/GenBank/DDBJ databases">
        <title>A de novo genome assembly of a pear dwarfing rootstock.</title>
        <authorList>
            <person name="Wang F."/>
            <person name="Wang J."/>
            <person name="Li S."/>
            <person name="Zhang Y."/>
            <person name="Fang M."/>
            <person name="Ma L."/>
            <person name="Zhao Y."/>
            <person name="Jiang S."/>
        </authorList>
    </citation>
    <scope>NUCLEOTIDE SEQUENCE [LARGE SCALE GENOMIC DNA]</scope>
</reference>
<dbReference type="PANTHER" id="PTHR11246:SF5">
    <property type="entry name" value="PRE-MRNA-SPLICING FACTOR SYF1"/>
    <property type="match status" value="1"/>
</dbReference>
<accession>A0A5N5HD71</accession>
<dbReference type="EMBL" id="SMOL01000160">
    <property type="protein sequence ID" value="KAB2625578.1"/>
    <property type="molecule type" value="Genomic_DNA"/>
</dbReference>
<keyword evidence="2" id="KW-0677">Repeat</keyword>
<dbReference type="GO" id="GO:0071007">
    <property type="term" value="C:U2-type catalytic step 2 spliceosome"/>
    <property type="evidence" value="ECO:0007669"/>
    <property type="project" value="TreeGrafter"/>
</dbReference>
<dbReference type="Pfam" id="PF23231">
    <property type="entry name" value="HAT_Syf1_CNRKL1_C"/>
    <property type="match status" value="2"/>
</dbReference>
<evidence type="ECO:0000256" key="1">
    <source>
        <dbReference type="ARBA" id="ARBA00022728"/>
    </source>
</evidence>
<sequence length="261" mass="30617">MQEKARDLFEEGMASVVTVRDFGVIFNSYAEFEDSMISHTNEDVDFIDEENEEKGEEKVVHCDTISSIAEFGELQDVDDLVSLWCEWAEIELRHKNSKQALELIRRATAEPLIEFTKLEEDYGRPRWVMEIYDEATKAVPYPEKLGVYEVNIAWTVEMEGNHKTREIYKKAIESGLPQEVLKTMRLKLIVLEMNYGQIDCARSIYEYALQVSYPRSDEDFWNKWHQFEAQHGNRDTYQNMLRIKRSVSTSKTQLPYPIVYG</sequence>
<dbReference type="OrthoDB" id="1676350at2759"/>
<comment type="caution">
    <text evidence="5">The sequence shown here is derived from an EMBL/GenBank/DDBJ whole genome shotgun (WGS) entry which is preliminary data.</text>
</comment>
<keyword evidence="6" id="KW-1185">Reference proteome</keyword>
<dbReference type="AlphaFoldDB" id="A0A5N5HD71"/>
<dbReference type="Proteomes" id="UP000327157">
    <property type="component" value="Chromosome 16"/>
</dbReference>
<dbReference type="InterPro" id="IPR011990">
    <property type="entry name" value="TPR-like_helical_dom_sf"/>
</dbReference>
<keyword evidence="1" id="KW-0508">mRNA splicing</keyword>
<evidence type="ECO:0008006" key="7">
    <source>
        <dbReference type="Google" id="ProtNLM"/>
    </source>
</evidence>
<dbReference type="GO" id="GO:0071014">
    <property type="term" value="C:post-mRNA release spliceosomal complex"/>
    <property type="evidence" value="ECO:0007669"/>
    <property type="project" value="TreeGrafter"/>
</dbReference>
<dbReference type="InterPro" id="IPR056350">
    <property type="entry name" value="HAT_Syf1_central"/>
</dbReference>
<evidence type="ECO:0000259" key="4">
    <source>
        <dbReference type="Pfam" id="PF23231"/>
    </source>
</evidence>